<dbReference type="AlphaFoldDB" id="A0A9W6GKF1"/>
<dbReference type="PANTHER" id="PTHR10217:SF435">
    <property type="entry name" value="POTASSIUM VOLTAGE-GATED CHANNEL PROTEIN EAG"/>
    <property type="match status" value="1"/>
</dbReference>
<accession>A0A9W6GKF1</accession>
<dbReference type="InterPro" id="IPR050818">
    <property type="entry name" value="KCNH_animal-type"/>
</dbReference>
<dbReference type="Gene3D" id="2.60.120.10">
    <property type="entry name" value="Jelly Rolls"/>
    <property type="match status" value="1"/>
</dbReference>
<dbReference type="CDD" id="cd00038">
    <property type="entry name" value="CAP_ED"/>
    <property type="match status" value="1"/>
</dbReference>
<dbReference type="GO" id="GO:0005886">
    <property type="term" value="C:plasma membrane"/>
    <property type="evidence" value="ECO:0007669"/>
    <property type="project" value="TreeGrafter"/>
</dbReference>
<dbReference type="GO" id="GO:0005249">
    <property type="term" value="F:voltage-gated potassium channel activity"/>
    <property type="evidence" value="ECO:0007669"/>
    <property type="project" value="TreeGrafter"/>
</dbReference>
<comment type="caution">
    <text evidence="2">The sequence shown here is derived from an EMBL/GenBank/DDBJ whole genome shotgun (WGS) entry which is preliminary data.</text>
</comment>
<evidence type="ECO:0000313" key="3">
    <source>
        <dbReference type="Proteomes" id="UP001144471"/>
    </source>
</evidence>
<dbReference type="EMBL" id="BSDY01000003">
    <property type="protein sequence ID" value="GLI55242.1"/>
    <property type="molecule type" value="Genomic_DNA"/>
</dbReference>
<name>A0A9W6GKF1_9FUSO</name>
<sequence length="168" mass="19150">MYEKERTMNLRPLDEKKRNHIKEILSNIALLGGFSPEMTDAIISNLNEVSVKKGDYIFHAGDSPKNIYIILEGRVECYFDNKKVHEFSQGLSLAEAAVIGIQKFKSDAIAAEDCELLVLSKMKLLELFENDKEVFSLLILNIARELARRIAAMGDALRNYKNLEEKKE</sequence>
<protein>
    <recommendedName>
        <fullName evidence="1">Cyclic nucleotide-binding domain-containing protein</fullName>
    </recommendedName>
</protein>
<evidence type="ECO:0000313" key="2">
    <source>
        <dbReference type="EMBL" id="GLI55242.1"/>
    </source>
</evidence>
<dbReference type="SMART" id="SM00100">
    <property type="entry name" value="cNMP"/>
    <property type="match status" value="1"/>
</dbReference>
<dbReference type="InterPro" id="IPR000595">
    <property type="entry name" value="cNMP-bd_dom"/>
</dbReference>
<dbReference type="GO" id="GO:0042391">
    <property type="term" value="P:regulation of membrane potential"/>
    <property type="evidence" value="ECO:0007669"/>
    <property type="project" value="TreeGrafter"/>
</dbReference>
<dbReference type="Proteomes" id="UP001144471">
    <property type="component" value="Unassembled WGS sequence"/>
</dbReference>
<organism evidence="2 3">
    <name type="scientific">Propionigenium maris DSM 9537</name>
    <dbReference type="NCBI Taxonomy" id="1123000"/>
    <lineage>
        <taxon>Bacteria</taxon>
        <taxon>Fusobacteriati</taxon>
        <taxon>Fusobacteriota</taxon>
        <taxon>Fusobacteriia</taxon>
        <taxon>Fusobacteriales</taxon>
        <taxon>Fusobacteriaceae</taxon>
        <taxon>Propionigenium</taxon>
    </lineage>
</organism>
<gene>
    <name evidence="2" type="ORF">PM10SUCC1_07570</name>
</gene>
<dbReference type="Pfam" id="PF00027">
    <property type="entry name" value="cNMP_binding"/>
    <property type="match status" value="1"/>
</dbReference>
<dbReference type="PROSITE" id="PS50042">
    <property type="entry name" value="CNMP_BINDING_3"/>
    <property type="match status" value="1"/>
</dbReference>
<reference evidence="2" key="1">
    <citation type="submission" date="2022-12" db="EMBL/GenBank/DDBJ databases">
        <title>Reference genome sequencing for broad-spectrum identification of bacterial and archaeal isolates by mass spectrometry.</title>
        <authorList>
            <person name="Sekiguchi Y."/>
            <person name="Tourlousse D.M."/>
        </authorList>
    </citation>
    <scope>NUCLEOTIDE SEQUENCE</scope>
    <source>
        <strain evidence="2">10succ1</strain>
    </source>
</reference>
<feature type="domain" description="Cyclic nucleotide-binding" evidence="1">
    <location>
        <begin position="30"/>
        <end position="145"/>
    </location>
</feature>
<dbReference type="InterPro" id="IPR018490">
    <property type="entry name" value="cNMP-bd_dom_sf"/>
</dbReference>
<evidence type="ECO:0000259" key="1">
    <source>
        <dbReference type="PROSITE" id="PS50042"/>
    </source>
</evidence>
<dbReference type="PANTHER" id="PTHR10217">
    <property type="entry name" value="VOLTAGE AND LIGAND GATED POTASSIUM CHANNEL"/>
    <property type="match status" value="1"/>
</dbReference>
<proteinExistence type="predicted"/>
<dbReference type="InterPro" id="IPR014710">
    <property type="entry name" value="RmlC-like_jellyroll"/>
</dbReference>
<dbReference type="SUPFAM" id="SSF51206">
    <property type="entry name" value="cAMP-binding domain-like"/>
    <property type="match status" value="1"/>
</dbReference>
<keyword evidence="3" id="KW-1185">Reference proteome</keyword>